<evidence type="ECO:0000313" key="3">
    <source>
        <dbReference type="Proteomes" id="UP000192343"/>
    </source>
</evidence>
<dbReference type="AlphaFoldDB" id="A0A1Y1RTU8"/>
<dbReference type="Proteomes" id="UP000192343">
    <property type="component" value="Unassembled WGS sequence"/>
</dbReference>
<proteinExistence type="predicted"/>
<dbReference type="EMBL" id="MWQY01000025">
    <property type="protein sequence ID" value="ORC31217.1"/>
    <property type="molecule type" value="Genomic_DNA"/>
</dbReference>
<dbReference type="STRING" id="1963862.B4O97_17030"/>
<name>A0A1Y1RTU8_9SPIO</name>
<reference evidence="2 3" key="1">
    <citation type="submission" date="2017-03" db="EMBL/GenBank/DDBJ databases">
        <title>Draft Genome sequence of Marispirochaeta sp. strain JC444.</title>
        <authorList>
            <person name="Shivani Y."/>
            <person name="Subhash Y."/>
            <person name="Sasikala C."/>
            <person name="Ramana C."/>
        </authorList>
    </citation>
    <scope>NUCLEOTIDE SEQUENCE [LARGE SCALE GENOMIC DNA]</scope>
    <source>
        <strain evidence="2 3">JC444</strain>
    </source>
</reference>
<keyword evidence="1" id="KW-0732">Signal</keyword>
<gene>
    <name evidence="2" type="ORF">B4O97_17030</name>
</gene>
<protein>
    <recommendedName>
        <fullName evidence="4">Bacterial surface antigen (D15) domain-containing protein</fullName>
    </recommendedName>
</protein>
<feature type="chain" id="PRO_5013367705" description="Bacterial surface antigen (D15) domain-containing protein" evidence="1">
    <location>
        <begin position="22"/>
        <end position="357"/>
    </location>
</feature>
<sequence>MKNKFLPALFVILLLAPLALTGEERDDGTFNLLVPIAFYTSDTGFAGGGLFQRLYPSGLNFSIAGFYTQKNQINIFYNLDYFTPEFPWWIQYDGSGRYYPESFYGLGEATDLDDEEGFTTLGLDQSLSAYRRVFDGLYIGPAFRYKINEFVDPDEGGLIDRNLVAGSEGYQILYSGIGLGTGRELIPLTPALGIFYEAIGSYATTIRGDRAEDFYLKSDFRLFYDLAGSPLGLRGHQFALQHLSLVSGGELPFLELPSVGGGNLLRGYAADRFRDAVAMALQADYRFPIYGKLKGALFGALGNVAPDISSLGEGGLKAAWGGGLRFQTGPTPDTSFRLDVGWTGEDFGVYFLFGEAY</sequence>
<dbReference type="OrthoDB" id="335387at2"/>
<evidence type="ECO:0000256" key="1">
    <source>
        <dbReference type="SAM" id="SignalP"/>
    </source>
</evidence>
<feature type="signal peptide" evidence="1">
    <location>
        <begin position="1"/>
        <end position="21"/>
    </location>
</feature>
<organism evidence="2 3">
    <name type="scientific">Marispirochaeta aestuarii</name>
    <dbReference type="NCBI Taxonomy" id="1963862"/>
    <lineage>
        <taxon>Bacteria</taxon>
        <taxon>Pseudomonadati</taxon>
        <taxon>Spirochaetota</taxon>
        <taxon>Spirochaetia</taxon>
        <taxon>Spirochaetales</taxon>
        <taxon>Spirochaetaceae</taxon>
        <taxon>Marispirochaeta</taxon>
    </lineage>
</organism>
<evidence type="ECO:0000313" key="2">
    <source>
        <dbReference type="EMBL" id="ORC31217.1"/>
    </source>
</evidence>
<comment type="caution">
    <text evidence="2">The sequence shown here is derived from an EMBL/GenBank/DDBJ whole genome shotgun (WGS) entry which is preliminary data.</text>
</comment>
<evidence type="ECO:0008006" key="4">
    <source>
        <dbReference type="Google" id="ProtNLM"/>
    </source>
</evidence>
<dbReference type="RefSeq" id="WP_083052715.1">
    <property type="nucleotide sequence ID" value="NZ_MWQY01000025.1"/>
</dbReference>
<keyword evidence="3" id="KW-1185">Reference proteome</keyword>
<accession>A0A1Y1RTU8</accession>
<dbReference type="Gene3D" id="2.40.160.50">
    <property type="entry name" value="membrane protein fhac: a member of the omp85/tpsb transporter family"/>
    <property type="match status" value="1"/>
</dbReference>